<evidence type="ECO:0000256" key="1">
    <source>
        <dbReference type="SAM" id="MobiDB-lite"/>
    </source>
</evidence>
<proteinExistence type="predicted"/>
<reference evidence="2 3" key="1">
    <citation type="submission" date="2015-07" db="EMBL/GenBank/DDBJ databases">
        <title>Comparative genomics of the Sigatoka disease complex on banana suggests a link between parallel evolutionary changes in Pseudocercospora fijiensis and Pseudocercospora eumusae and increased virulence on the banana host.</title>
        <authorList>
            <person name="Chang T.-C."/>
            <person name="Salvucci A."/>
            <person name="Crous P.W."/>
            <person name="Stergiopoulos I."/>
        </authorList>
    </citation>
    <scope>NUCLEOTIDE SEQUENCE [LARGE SCALE GENOMIC DNA]</scope>
    <source>
        <strain evidence="2 3">CBS 114824</strain>
    </source>
</reference>
<keyword evidence="3" id="KW-1185">Reference proteome</keyword>
<sequence length="266" mass="30069">MGPFSHYDRVSEKATEKLDLNEMDQIIKKTAPTWYNLLQRLPSNRWHGLETIENTIEAQEAEANDNNAGQGIKSEANDEAAARKEKKVNNDKYHRIKKRIGVIAQIIARSIAIKTASQFGKALGLYLYTGQQNRRGTQALGSSTKQLNITASYIAIHEFLDRGLIKDMLDRTNKLNPRQIMRGITNDKYKKAMSLYHIDQSLGTTFPELGQVFKGFNLQSNENGQIDPELFEHVVGGNAKERCPWRTNKLNFKGKTQIISFASVDA</sequence>
<protein>
    <submittedName>
        <fullName evidence="2">Uncharacterized protein</fullName>
    </submittedName>
</protein>
<name>A0A139HUP2_9PEZI</name>
<organism evidence="2 3">
    <name type="scientific">Pseudocercospora eumusae</name>
    <dbReference type="NCBI Taxonomy" id="321146"/>
    <lineage>
        <taxon>Eukaryota</taxon>
        <taxon>Fungi</taxon>
        <taxon>Dikarya</taxon>
        <taxon>Ascomycota</taxon>
        <taxon>Pezizomycotina</taxon>
        <taxon>Dothideomycetes</taxon>
        <taxon>Dothideomycetidae</taxon>
        <taxon>Mycosphaerellales</taxon>
        <taxon>Mycosphaerellaceae</taxon>
        <taxon>Pseudocercospora</taxon>
    </lineage>
</organism>
<accession>A0A139HUP2</accession>
<evidence type="ECO:0000313" key="3">
    <source>
        <dbReference type="Proteomes" id="UP000070133"/>
    </source>
</evidence>
<feature type="region of interest" description="Disordered" evidence="1">
    <location>
        <begin position="61"/>
        <end position="86"/>
    </location>
</feature>
<gene>
    <name evidence="2" type="ORF">AC578_1290</name>
</gene>
<dbReference type="EMBL" id="LFZN01000008">
    <property type="protein sequence ID" value="KXT06156.1"/>
    <property type="molecule type" value="Genomic_DNA"/>
</dbReference>
<comment type="caution">
    <text evidence="2">The sequence shown here is derived from an EMBL/GenBank/DDBJ whole genome shotgun (WGS) entry which is preliminary data.</text>
</comment>
<dbReference type="AlphaFoldDB" id="A0A139HUP2"/>
<dbReference type="Proteomes" id="UP000070133">
    <property type="component" value="Unassembled WGS sequence"/>
</dbReference>
<evidence type="ECO:0000313" key="2">
    <source>
        <dbReference type="EMBL" id="KXT06156.1"/>
    </source>
</evidence>